<dbReference type="Pfam" id="PF00881">
    <property type="entry name" value="Nitroreductase"/>
    <property type="match status" value="1"/>
</dbReference>
<reference evidence="2 3" key="1">
    <citation type="submission" date="2017-06" db="EMBL/GenBank/DDBJ databases">
        <title>Neisseria chenwenguii sp. nov., isolated from the intestinal contents of Tibetan Plateau Pika in Yushu, Qinghai Province, China.</title>
        <authorList>
            <person name="Zhang G."/>
        </authorList>
    </citation>
    <scope>NUCLEOTIDE SEQUENCE [LARGE SCALE GENOMIC DNA]</scope>
    <source>
        <strain evidence="2 3">10023</strain>
    </source>
</reference>
<dbReference type="InterPro" id="IPR000415">
    <property type="entry name" value="Nitroreductase-like"/>
</dbReference>
<accession>A0A220S390</accession>
<keyword evidence="3" id="KW-1185">Reference proteome</keyword>
<dbReference type="KEGG" id="nei:BG910_09700"/>
<dbReference type="AlphaFoldDB" id="A0A220S390"/>
<organism evidence="2 3">
    <name type="scientific">Neisseria chenwenguii</name>
    <dbReference type="NCBI Taxonomy" id="1853278"/>
    <lineage>
        <taxon>Bacteria</taxon>
        <taxon>Pseudomonadati</taxon>
        <taxon>Pseudomonadota</taxon>
        <taxon>Betaproteobacteria</taxon>
        <taxon>Neisseriales</taxon>
        <taxon>Neisseriaceae</taxon>
        <taxon>Neisseria</taxon>
    </lineage>
</organism>
<dbReference type="SUPFAM" id="SSF55469">
    <property type="entry name" value="FMN-dependent nitroreductase-like"/>
    <property type="match status" value="1"/>
</dbReference>
<dbReference type="Proteomes" id="UP000198238">
    <property type="component" value="Chromosome"/>
</dbReference>
<dbReference type="EMBL" id="CP022278">
    <property type="protein sequence ID" value="ASK27961.1"/>
    <property type="molecule type" value="Genomic_DNA"/>
</dbReference>
<dbReference type="GO" id="GO:0016491">
    <property type="term" value="F:oxidoreductase activity"/>
    <property type="evidence" value="ECO:0007669"/>
    <property type="project" value="InterPro"/>
</dbReference>
<feature type="domain" description="Nitroreductase" evidence="1">
    <location>
        <begin position="64"/>
        <end position="165"/>
    </location>
</feature>
<dbReference type="InterPro" id="IPR029479">
    <property type="entry name" value="Nitroreductase"/>
</dbReference>
<evidence type="ECO:0000313" key="2">
    <source>
        <dbReference type="EMBL" id="ASK27961.1"/>
    </source>
</evidence>
<sequence length="181" mass="19773">MIMGSMTAVAAAALRNRFLPALSAEAAAIAMLAKLSKGELKPDFSYDQSLFTGIYEDRYRDAYRCIYEAAGVAREDKAARRRLTEENLTFYGAPHAAFIFIPDTGDNVDVVMDAGMFIQTFMLTLADRGFGSVPQLICAFFPNTVREILGIPANHKLLLDISFGHPDANAKSILSAPCARI</sequence>
<gene>
    <name evidence="2" type="ORF">BG910_09700</name>
</gene>
<protein>
    <recommendedName>
        <fullName evidence="1">Nitroreductase domain-containing protein</fullName>
    </recommendedName>
</protein>
<dbReference type="Gene3D" id="3.40.109.10">
    <property type="entry name" value="NADH Oxidase"/>
    <property type="match status" value="1"/>
</dbReference>
<proteinExistence type="predicted"/>
<evidence type="ECO:0000313" key="3">
    <source>
        <dbReference type="Proteomes" id="UP000198238"/>
    </source>
</evidence>
<evidence type="ECO:0000259" key="1">
    <source>
        <dbReference type="Pfam" id="PF00881"/>
    </source>
</evidence>
<name>A0A220S390_9NEIS</name>